<dbReference type="EMBL" id="JAWJWF010000005">
    <property type="protein sequence ID" value="KAK6631937.1"/>
    <property type="molecule type" value="Genomic_DNA"/>
</dbReference>
<dbReference type="Proteomes" id="UP001359485">
    <property type="component" value="Unassembled WGS sequence"/>
</dbReference>
<evidence type="ECO:0000256" key="1">
    <source>
        <dbReference type="SAM" id="SignalP"/>
    </source>
</evidence>
<reference evidence="2 3" key="1">
    <citation type="submission" date="2023-09" db="EMBL/GenBank/DDBJ databases">
        <title>Genomes of two closely related lineages of the louse Polyplax serrata with different host specificities.</title>
        <authorList>
            <person name="Martinu J."/>
            <person name="Tarabai H."/>
            <person name="Stefka J."/>
            <person name="Hypsa V."/>
        </authorList>
    </citation>
    <scope>NUCLEOTIDE SEQUENCE [LARGE SCALE GENOMIC DNA]</scope>
    <source>
        <strain evidence="2">98ZLc_SE</strain>
    </source>
</reference>
<proteinExistence type="predicted"/>
<sequence>MGWIQPFYLVAFAPTLLWATVSPISTSKFYYETLQNIGSVAVLCQPNRTAVVGHLLKISNTHGVKINNTFYGSTKTSFFHIKKPVIKEQVINWVDSVVEVLEKNLPGEYWYHTTISFLINDPEIKYDRDILQVVLVCTREWGFHVLNAKHFIYYEGSMKGVLTWFAINLLSDNITYPAPVAGFTGKTDNIILPRLREGKILPLASHNLYKVKFNGKPANYYLDSESSTLGLQKVRKKILKSPNPKGRILKSPCMPENFTTYWIYNGVNYTVQGMYSKSTVHTTDVYTNE</sequence>
<comment type="caution">
    <text evidence="2">The sequence shown here is derived from an EMBL/GenBank/DDBJ whole genome shotgun (WGS) entry which is preliminary data.</text>
</comment>
<feature type="chain" id="PRO_5045043577" description="LAGLIDADG homing endonuclease" evidence="1">
    <location>
        <begin position="20"/>
        <end position="289"/>
    </location>
</feature>
<evidence type="ECO:0000313" key="3">
    <source>
        <dbReference type="Proteomes" id="UP001359485"/>
    </source>
</evidence>
<evidence type="ECO:0000313" key="2">
    <source>
        <dbReference type="EMBL" id="KAK6631937.1"/>
    </source>
</evidence>
<gene>
    <name evidence="2" type="ORF">RUM44_006967</name>
</gene>
<organism evidence="2 3">
    <name type="scientific">Polyplax serrata</name>
    <name type="common">Common mouse louse</name>
    <dbReference type="NCBI Taxonomy" id="468196"/>
    <lineage>
        <taxon>Eukaryota</taxon>
        <taxon>Metazoa</taxon>
        <taxon>Ecdysozoa</taxon>
        <taxon>Arthropoda</taxon>
        <taxon>Hexapoda</taxon>
        <taxon>Insecta</taxon>
        <taxon>Pterygota</taxon>
        <taxon>Neoptera</taxon>
        <taxon>Paraneoptera</taxon>
        <taxon>Psocodea</taxon>
        <taxon>Troctomorpha</taxon>
        <taxon>Phthiraptera</taxon>
        <taxon>Anoplura</taxon>
        <taxon>Polyplacidae</taxon>
        <taxon>Polyplax</taxon>
    </lineage>
</organism>
<feature type="signal peptide" evidence="1">
    <location>
        <begin position="1"/>
        <end position="19"/>
    </location>
</feature>
<name>A0ABR1B039_POLSC</name>
<keyword evidence="1" id="KW-0732">Signal</keyword>
<evidence type="ECO:0008006" key="4">
    <source>
        <dbReference type="Google" id="ProtNLM"/>
    </source>
</evidence>
<protein>
    <recommendedName>
        <fullName evidence="4">LAGLIDADG homing endonuclease</fullName>
    </recommendedName>
</protein>
<accession>A0ABR1B039</accession>
<keyword evidence="3" id="KW-1185">Reference proteome</keyword>